<feature type="transmembrane region" description="Helical" evidence="10">
    <location>
        <begin position="17"/>
        <end position="37"/>
    </location>
</feature>
<dbReference type="FunCoup" id="A0A200PQV7">
    <property type="interactions" value="78"/>
</dbReference>
<keyword evidence="5 8" id="KW-1133">Transmembrane helix</keyword>
<dbReference type="GO" id="GO:0006952">
    <property type="term" value="P:defense response"/>
    <property type="evidence" value="ECO:0007669"/>
    <property type="project" value="UniProtKB-KW"/>
</dbReference>
<dbReference type="PANTHER" id="PTHR31942:SF77">
    <property type="entry name" value="MLO-LIKE PROTEIN 14"/>
    <property type="match status" value="1"/>
</dbReference>
<dbReference type="STRING" id="56857.A0A200PQV7"/>
<keyword evidence="6 8" id="KW-0472">Membrane</keyword>
<dbReference type="OrthoDB" id="1388414at2759"/>
<feature type="transmembrane region" description="Helical" evidence="10">
    <location>
        <begin position="308"/>
        <end position="324"/>
    </location>
</feature>
<evidence type="ECO:0000256" key="4">
    <source>
        <dbReference type="ARBA" id="ARBA00022821"/>
    </source>
</evidence>
<dbReference type="PANTHER" id="PTHR31942">
    <property type="entry name" value="MLO-LIKE PROTEIN 1"/>
    <property type="match status" value="1"/>
</dbReference>
<protein>
    <recommendedName>
        <fullName evidence="8">MLO-like protein</fullName>
    </recommendedName>
</protein>
<dbReference type="Pfam" id="PF03094">
    <property type="entry name" value="Mlo"/>
    <property type="match status" value="1"/>
</dbReference>
<evidence type="ECO:0000313" key="12">
    <source>
        <dbReference type="Proteomes" id="UP000195402"/>
    </source>
</evidence>
<dbReference type="AlphaFoldDB" id="A0A200PQV7"/>
<evidence type="ECO:0000256" key="9">
    <source>
        <dbReference type="SAM" id="MobiDB-lite"/>
    </source>
</evidence>
<proteinExistence type="inferred from homology"/>
<evidence type="ECO:0000256" key="5">
    <source>
        <dbReference type="ARBA" id="ARBA00022989"/>
    </source>
</evidence>
<dbReference type="GO" id="GO:0005516">
    <property type="term" value="F:calmodulin binding"/>
    <property type="evidence" value="ECO:0007669"/>
    <property type="project" value="UniProtKB-KW"/>
</dbReference>
<comment type="function">
    <text evidence="8">May be involved in modulation of pathogen defense and leaf cell death.</text>
</comment>
<dbReference type="InParanoid" id="A0A200PQV7"/>
<feature type="transmembrane region" description="Helical" evidence="10">
    <location>
        <begin position="281"/>
        <end position="301"/>
    </location>
</feature>
<evidence type="ECO:0000313" key="11">
    <source>
        <dbReference type="EMBL" id="OVA00579.1"/>
    </source>
</evidence>
<dbReference type="InterPro" id="IPR004326">
    <property type="entry name" value="Mlo"/>
</dbReference>
<evidence type="ECO:0000256" key="7">
    <source>
        <dbReference type="ARBA" id="ARBA00023265"/>
    </source>
</evidence>
<evidence type="ECO:0000256" key="8">
    <source>
        <dbReference type="RuleBase" id="RU280816"/>
    </source>
</evidence>
<name>A0A200PQV7_MACCD</name>
<keyword evidence="3 8" id="KW-0812">Transmembrane</keyword>
<feature type="transmembrane region" description="Helical" evidence="10">
    <location>
        <begin position="160"/>
        <end position="181"/>
    </location>
</feature>
<comment type="domain">
    <text evidence="8">The C-terminus contains a calmodulin-binding domain, which binds calmodulin in a calcium-dependent fashion.</text>
</comment>
<dbReference type="OMA" id="HPTCSEG"/>
<dbReference type="GO" id="GO:0016020">
    <property type="term" value="C:membrane"/>
    <property type="evidence" value="ECO:0007669"/>
    <property type="project" value="UniProtKB-SubCell"/>
</dbReference>
<reference evidence="11 12" key="1">
    <citation type="journal article" date="2017" name="Mol. Plant">
        <title>The Genome of Medicinal Plant Macleaya cordata Provides New Insights into Benzylisoquinoline Alkaloids Metabolism.</title>
        <authorList>
            <person name="Liu X."/>
            <person name="Liu Y."/>
            <person name="Huang P."/>
            <person name="Ma Y."/>
            <person name="Qing Z."/>
            <person name="Tang Q."/>
            <person name="Cao H."/>
            <person name="Cheng P."/>
            <person name="Zheng Y."/>
            <person name="Yuan Z."/>
            <person name="Zhou Y."/>
            <person name="Liu J."/>
            <person name="Tang Z."/>
            <person name="Zhuo Y."/>
            <person name="Zhang Y."/>
            <person name="Yu L."/>
            <person name="Huang J."/>
            <person name="Yang P."/>
            <person name="Peng Q."/>
            <person name="Zhang J."/>
            <person name="Jiang W."/>
            <person name="Zhang Z."/>
            <person name="Lin K."/>
            <person name="Ro D.K."/>
            <person name="Chen X."/>
            <person name="Xiong X."/>
            <person name="Shang Y."/>
            <person name="Huang S."/>
            <person name="Zeng J."/>
        </authorList>
    </citation>
    <scope>NUCLEOTIDE SEQUENCE [LARGE SCALE GENOMIC DNA]</scope>
    <source>
        <strain evidence="12">cv. BLH2017</strain>
        <tissue evidence="11">Root</tissue>
    </source>
</reference>
<dbReference type="Proteomes" id="UP000195402">
    <property type="component" value="Unassembled WGS sequence"/>
</dbReference>
<sequence length="557" mass="64697">MAEDNEEMRSFSLTPTWSVATVLTIFIAVSLLLERLIHHLSSWLQKTNRKPLFEALEQMKEELMLLGFMSLLLTATSRTISNICIHSKFYEGTFSPCSRSEAENMEEDSPQGRKLWMGSVLHHSLRRGLSGLNENTCKEACDYDHEPFVSYEGMEQLHRFIFVMAVTHIFYSCLTMLLAIVKIHTWRKWEDEAHIDRHDAFPDRARESTMRRQSMYVKFHLSNPWGTNGLLVWVVSFFRQFGHSVRRTDYLTLRMAFITNHNLTLRYDFHSYMVRSMEEEFQRIVGVSVPLWGFVVAFMLFDVNGADLYFWLAIIPITLVLVLGTKLQQIIATLVWENAGVTGFFMEARLRPRDDLFWFKKPELILSLIHFVLFQNAFELATFFWFWWQFGYRSCFLENHWLVYIRLILGFAGQFLCSYSTLPLYALVTQMGTNYKAALIPDRVRETIHGWNKEAKKRRRRGIINDDSTVHTETSTVISVEDDEFQSPSTRKHAEIELEPISTIKISSPSVASESSSRVGTPLLKNSASVFSPAYSETPKEDILRSPSMPIQRRGSM</sequence>
<comment type="caution">
    <text evidence="11">The sequence shown here is derived from an EMBL/GenBank/DDBJ whole genome shotgun (WGS) entry which is preliminary data.</text>
</comment>
<feature type="transmembrane region" description="Helical" evidence="10">
    <location>
        <begin position="368"/>
        <end position="388"/>
    </location>
</feature>
<feature type="transmembrane region" description="Helical" evidence="10">
    <location>
        <begin position="403"/>
        <end position="428"/>
    </location>
</feature>
<organism evidence="11 12">
    <name type="scientific">Macleaya cordata</name>
    <name type="common">Five-seeded plume-poppy</name>
    <name type="synonym">Bocconia cordata</name>
    <dbReference type="NCBI Taxonomy" id="56857"/>
    <lineage>
        <taxon>Eukaryota</taxon>
        <taxon>Viridiplantae</taxon>
        <taxon>Streptophyta</taxon>
        <taxon>Embryophyta</taxon>
        <taxon>Tracheophyta</taxon>
        <taxon>Spermatophyta</taxon>
        <taxon>Magnoliopsida</taxon>
        <taxon>Ranunculales</taxon>
        <taxon>Papaveraceae</taxon>
        <taxon>Papaveroideae</taxon>
        <taxon>Macleaya</taxon>
    </lineage>
</organism>
<keyword evidence="12" id="KW-1185">Reference proteome</keyword>
<evidence type="ECO:0000256" key="1">
    <source>
        <dbReference type="ARBA" id="ARBA00004141"/>
    </source>
</evidence>
<feature type="region of interest" description="Disordered" evidence="9">
    <location>
        <begin position="535"/>
        <end position="557"/>
    </location>
</feature>
<gene>
    <name evidence="8" type="primary">MLO</name>
    <name evidence="11" type="ORF">BVC80_9087g76</name>
</gene>
<keyword evidence="8" id="KW-0112">Calmodulin-binding</keyword>
<evidence type="ECO:0000256" key="2">
    <source>
        <dbReference type="ARBA" id="ARBA00006574"/>
    </source>
</evidence>
<evidence type="ECO:0000256" key="6">
    <source>
        <dbReference type="ARBA" id="ARBA00023136"/>
    </source>
</evidence>
<keyword evidence="7 8" id="KW-0568">Pathogenesis-related protein</keyword>
<evidence type="ECO:0000256" key="3">
    <source>
        <dbReference type="ARBA" id="ARBA00022692"/>
    </source>
</evidence>
<comment type="similarity">
    <text evidence="2 8">Belongs to the MLO family.</text>
</comment>
<comment type="subcellular location">
    <subcellularLocation>
        <location evidence="1 8">Membrane</location>
        <topology evidence="1 8">Multi-pass membrane protein</topology>
    </subcellularLocation>
</comment>
<dbReference type="EMBL" id="MVGT01004291">
    <property type="protein sequence ID" value="OVA00579.1"/>
    <property type="molecule type" value="Genomic_DNA"/>
</dbReference>
<keyword evidence="4 8" id="KW-0611">Plant defense</keyword>
<accession>A0A200PQV7</accession>
<evidence type="ECO:0000256" key="10">
    <source>
        <dbReference type="SAM" id="Phobius"/>
    </source>
</evidence>